<name>A0A7W3PI65_9MICO</name>
<dbReference type="SUPFAM" id="SSF54909">
    <property type="entry name" value="Dimeric alpha+beta barrel"/>
    <property type="match status" value="1"/>
</dbReference>
<dbReference type="OrthoDB" id="7867302at2"/>
<comment type="caution">
    <text evidence="3">The sequence shown here is derived from an EMBL/GenBank/DDBJ whole genome shotgun (WGS) entry which is preliminary data.</text>
</comment>
<evidence type="ECO:0000313" key="2">
    <source>
        <dbReference type="EMBL" id="GEK84816.1"/>
    </source>
</evidence>
<evidence type="ECO:0000313" key="4">
    <source>
        <dbReference type="Proteomes" id="UP000321154"/>
    </source>
</evidence>
<keyword evidence="3" id="KW-0503">Monooxygenase</keyword>
<gene>
    <name evidence="3" type="ORF">FB463_001339</name>
    <name evidence="2" type="ORF">FFA01_31250</name>
</gene>
<keyword evidence="3" id="KW-0560">Oxidoreductase</keyword>
<dbReference type="AlphaFoldDB" id="A0A7W3PI65"/>
<dbReference type="RefSeq" id="WP_146857130.1">
    <property type="nucleotide sequence ID" value="NZ_BAAAHR010000002.1"/>
</dbReference>
<evidence type="ECO:0000313" key="5">
    <source>
        <dbReference type="Proteomes" id="UP000522688"/>
    </source>
</evidence>
<dbReference type="Gene3D" id="3.30.70.100">
    <property type="match status" value="1"/>
</dbReference>
<dbReference type="EMBL" id="BJUV01000074">
    <property type="protein sequence ID" value="GEK84816.1"/>
    <property type="molecule type" value="Genomic_DNA"/>
</dbReference>
<sequence length="100" mass="10924">MTTTVHLELHFDAADLDLAHDIVRETLVATRAWPGCEALEVVVDDADPTRAIVVETWATSADHEAYVAWRATPEGANRLPEVLVEAPTTRSFSETIPLAS</sequence>
<proteinExistence type="predicted"/>
<dbReference type="Pfam" id="PF03992">
    <property type="entry name" value="ABM"/>
    <property type="match status" value="1"/>
</dbReference>
<dbReference type="Proteomes" id="UP000321154">
    <property type="component" value="Unassembled WGS sequence"/>
</dbReference>
<evidence type="ECO:0000313" key="3">
    <source>
        <dbReference type="EMBL" id="MBA8813090.1"/>
    </source>
</evidence>
<keyword evidence="4" id="KW-1185">Reference proteome</keyword>
<evidence type="ECO:0000259" key="1">
    <source>
        <dbReference type="Pfam" id="PF03992"/>
    </source>
</evidence>
<dbReference type="InterPro" id="IPR007138">
    <property type="entry name" value="ABM_dom"/>
</dbReference>
<dbReference type="InterPro" id="IPR011008">
    <property type="entry name" value="Dimeric_a/b-barrel"/>
</dbReference>
<dbReference type="EMBL" id="JACGWW010000002">
    <property type="protein sequence ID" value="MBA8813090.1"/>
    <property type="molecule type" value="Genomic_DNA"/>
</dbReference>
<dbReference type="Proteomes" id="UP000522688">
    <property type="component" value="Unassembled WGS sequence"/>
</dbReference>
<organism evidence="3 5">
    <name type="scientific">Frigoribacterium faeni</name>
    <dbReference type="NCBI Taxonomy" id="145483"/>
    <lineage>
        <taxon>Bacteria</taxon>
        <taxon>Bacillati</taxon>
        <taxon>Actinomycetota</taxon>
        <taxon>Actinomycetes</taxon>
        <taxon>Micrococcales</taxon>
        <taxon>Microbacteriaceae</taxon>
        <taxon>Frigoribacterium</taxon>
    </lineage>
</organism>
<reference evidence="3 5" key="2">
    <citation type="submission" date="2020-07" db="EMBL/GenBank/DDBJ databases">
        <title>Sequencing the genomes of 1000 actinobacteria strains.</title>
        <authorList>
            <person name="Klenk H.-P."/>
        </authorList>
    </citation>
    <scope>NUCLEOTIDE SEQUENCE [LARGE SCALE GENOMIC DNA]</scope>
    <source>
        <strain evidence="3 5">DSM 10309</strain>
    </source>
</reference>
<feature type="domain" description="ABM" evidence="1">
    <location>
        <begin position="4"/>
        <end position="67"/>
    </location>
</feature>
<protein>
    <submittedName>
        <fullName evidence="3">Quinol monooxygenase YgiN</fullName>
    </submittedName>
</protein>
<dbReference type="GO" id="GO:0004497">
    <property type="term" value="F:monooxygenase activity"/>
    <property type="evidence" value="ECO:0007669"/>
    <property type="project" value="UniProtKB-KW"/>
</dbReference>
<reference evidence="2 4" key="1">
    <citation type="submission" date="2019-07" db="EMBL/GenBank/DDBJ databases">
        <title>Whole genome shotgun sequence of Frigoribacterium faeni NBRC 103066.</title>
        <authorList>
            <person name="Hosoyama A."/>
            <person name="Uohara A."/>
            <person name="Ohji S."/>
            <person name="Ichikawa N."/>
        </authorList>
    </citation>
    <scope>NUCLEOTIDE SEQUENCE [LARGE SCALE GENOMIC DNA]</scope>
    <source>
        <strain evidence="2 4">NBRC 103066</strain>
    </source>
</reference>
<accession>A0A7W3PI65</accession>